<dbReference type="Pfam" id="PF12756">
    <property type="entry name" value="zf-C2H2_2"/>
    <property type="match status" value="3"/>
</dbReference>
<dbReference type="GO" id="GO:0008270">
    <property type="term" value="F:zinc ion binding"/>
    <property type="evidence" value="ECO:0007669"/>
    <property type="project" value="UniProtKB-KW"/>
</dbReference>
<proteinExistence type="inferred from homology"/>
<keyword evidence="1" id="KW-0479">Metal-binding</keyword>
<evidence type="ECO:0000256" key="2">
    <source>
        <dbReference type="ARBA" id="ARBA00022771"/>
    </source>
</evidence>
<dbReference type="SUPFAM" id="SSF57667">
    <property type="entry name" value="beta-beta-alpha zinc fingers"/>
    <property type="match status" value="2"/>
</dbReference>
<dbReference type="Gene3D" id="3.30.160.60">
    <property type="entry name" value="Classic Zinc Finger"/>
    <property type="match status" value="1"/>
</dbReference>
<protein>
    <submittedName>
        <fullName evidence="8">Zinc finger protein 277</fullName>
    </submittedName>
</protein>
<keyword evidence="7" id="KW-1185">Reference proteome</keyword>
<evidence type="ECO:0000313" key="8">
    <source>
        <dbReference type="RefSeq" id="XP_003745795.1"/>
    </source>
</evidence>
<feature type="domain" description="C2H2-type" evidence="6">
    <location>
        <begin position="189"/>
        <end position="218"/>
    </location>
</feature>
<evidence type="ECO:0000259" key="6">
    <source>
        <dbReference type="PROSITE" id="PS50157"/>
    </source>
</evidence>
<name>A0AAJ6QW37_9ACAR</name>
<sequence length="401" mass="47761">MAFTEPLYLPLEKEDTTAPAPSSDPTLQCLVCDESFRESPEFLKHLLEDHNIVIEDVNSIADLAAYCRYYRQRFQTADLSWLCASIETTEKKKFFMLTKTLPEDQKLRDDLRLKKQHDILKPLLEQKQKERADVSKVRSCLFCRKTFDGKPHDLFQHMYLDHNFNVGRADNLVFVDEFLGILQEKLDRLMCLYCEKSFKTWEVLKEHMRKKQHKQLNPQNVEYDRFYIVSYLFGENKANGERDVDTDEVPDLFEDWSEEHKFEFICLFCDHCEKKWDELFKHMKLRHFFDFCAARKGLGFYDQVKMVNYIRRQTHVNVCYLCESKQESRQSLLKHIDDSHREGGCPSKAQWDQPGYFFPTYENDQLLQALEDDHDQANEDWVLPEETIQPSVELLKELQLT</sequence>
<keyword evidence="3" id="KW-0862">Zinc</keyword>
<dbReference type="InterPro" id="IPR036236">
    <property type="entry name" value="Znf_C2H2_sf"/>
</dbReference>
<dbReference type="InterPro" id="IPR040048">
    <property type="entry name" value="ZNF277"/>
</dbReference>
<keyword evidence="2 5" id="KW-0863">Zinc-finger</keyword>
<dbReference type="SMART" id="SM00355">
    <property type="entry name" value="ZnF_C2H2"/>
    <property type="match status" value="5"/>
</dbReference>
<evidence type="ECO:0000256" key="5">
    <source>
        <dbReference type="PROSITE-ProRule" id="PRU00042"/>
    </source>
</evidence>
<dbReference type="PROSITE" id="PS50157">
    <property type="entry name" value="ZINC_FINGER_C2H2_2"/>
    <property type="match status" value="1"/>
</dbReference>
<dbReference type="AlphaFoldDB" id="A0AAJ6QW37"/>
<reference evidence="8" key="1">
    <citation type="submission" date="2025-08" db="UniProtKB">
        <authorList>
            <consortium name="RefSeq"/>
        </authorList>
    </citation>
    <scope>IDENTIFICATION</scope>
</reference>
<evidence type="ECO:0000256" key="4">
    <source>
        <dbReference type="ARBA" id="ARBA00034119"/>
    </source>
</evidence>
<dbReference type="PROSITE" id="PS00028">
    <property type="entry name" value="ZINC_FINGER_C2H2_1"/>
    <property type="match status" value="2"/>
</dbReference>
<dbReference type="KEGG" id="goe:100900933"/>
<evidence type="ECO:0000256" key="3">
    <source>
        <dbReference type="ARBA" id="ARBA00022833"/>
    </source>
</evidence>
<comment type="similarity">
    <text evidence="4">Belongs to the ZNF277 family.</text>
</comment>
<dbReference type="RefSeq" id="XP_003745795.1">
    <property type="nucleotide sequence ID" value="XM_003745747.2"/>
</dbReference>
<evidence type="ECO:0000256" key="1">
    <source>
        <dbReference type="ARBA" id="ARBA00022723"/>
    </source>
</evidence>
<gene>
    <name evidence="8" type="primary">LOC100900933</name>
</gene>
<dbReference type="PANTHER" id="PTHR13267:SF3">
    <property type="entry name" value="ZINC FINGER PROTEIN 277"/>
    <property type="match status" value="1"/>
</dbReference>
<dbReference type="GeneID" id="100900933"/>
<dbReference type="Proteomes" id="UP000694867">
    <property type="component" value="Unplaced"/>
</dbReference>
<evidence type="ECO:0000313" key="7">
    <source>
        <dbReference type="Proteomes" id="UP000694867"/>
    </source>
</evidence>
<organism evidence="7 8">
    <name type="scientific">Galendromus occidentalis</name>
    <name type="common">western predatory mite</name>
    <dbReference type="NCBI Taxonomy" id="34638"/>
    <lineage>
        <taxon>Eukaryota</taxon>
        <taxon>Metazoa</taxon>
        <taxon>Ecdysozoa</taxon>
        <taxon>Arthropoda</taxon>
        <taxon>Chelicerata</taxon>
        <taxon>Arachnida</taxon>
        <taxon>Acari</taxon>
        <taxon>Parasitiformes</taxon>
        <taxon>Mesostigmata</taxon>
        <taxon>Gamasina</taxon>
        <taxon>Phytoseioidea</taxon>
        <taxon>Phytoseiidae</taxon>
        <taxon>Typhlodrominae</taxon>
        <taxon>Galendromus</taxon>
    </lineage>
</organism>
<dbReference type="InterPro" id="IPR013087">
    <property type="entry name" value="Znf_C2H2_type"/>
</dbReference>
<dbReference type="PANTHER" id="PTHR13267">
    <property type="entry name" value="ZINC FINGER PROTEIN 277"/>
    <property type="match status" value="1"/>
</dbReference>
<dbReference type="InterPro" id="IPR041661">
    <property type="entry name" value="ZN622/Rei1/Reh1_Znf-C2H2"/>
</dbReference>
<accession>A0AAJ6QW37</accession>